<keyword evidence="5 9" id="KW-1133">Transmembrane helix</keyword>
<dbReference type="AlphaFoldDB" id="A0A839RY07"/>
<evidence type="ECO:0000256" key="8">
    <source>
        <dbReference type="SAM" id="MobiDB-lite"/>
    </source>
</evidence>
<reference evidence="10 11" key="1">
    <citation type="submission" date="2020-08" db="EMBL/GenBank/DDBJ databases">
        <title>Genomic Encyclopedia of Type Strains, Phase III (KMG-III): the genomes of soil and plant-associated and newly described type strains.</title>
        <authorList>
            <person name="Whitman W."/>
        </authorList>
    </citation>
    <scope>NUCLEOTIDE SEQUENCE [LARGE SCALE GENOMIC DNA]</scope>
    <source>
        <strain evidence="10 11">CECT 8577</strain>
    </source>
</reference>
<comment type="caution">
    <text evidence="10">The sequence shown here is derived from an EMBL/GenBank/DDBJ whole genome shotgun (WGS) entry which is preliminary data.</text>
</comment>
<evidence type="ECO:0000256" key="2">
    <source>
        <dbReference type="ARBA" id="ARBA00022448"/>
    </source>
</evidence>
<feature type="transmembrane region" description="Helical" evidence="9">
    <location>
        <begin position="103"/>
        <end position="127"/>
    </location>
</feature>
<keyword evidence="3" id="KW-1003">Cell membrane</keyword>
<evidence type="ECO:0008006" key="12">
    <source>
        <dbReference type="Google" id="ProtNLM"/>
    </source>
</evidence>
<comment type="subcellular location">
    <subcellularLocation>
        <location evidence="1">Cell membrane</location>
        <topology evidence="1">Multi-pass membrane protein</topology>
    </subcellularLocation>
</comment>
<evidence type="ECO:0000256" key="1">
    <source>
        <dbReference type="ARBA" id="ARBA00004651"/>
    </source>
</evidence>
<feature type="region of interest" description="Disordered" evidence="8">
    <location>
        <begin position="1"/>
        <end position="20"/>
    </location>
</feature>
<keyword evidence="6" id="KW-0406">Ion transport</keyword>
<evidence type="ECO:0000256" key="9">
    <source>
        <dbReference type="SAM" id="Phobius"/>
    </source>
</evidence>
<dbReference type="EMBL" id="JACHWU010000001">
    <property type="protein sequence ID" value="MBB3050085.1"/>
    <property type="molecule type" value="Genomic_DNA"/>
</dbReference>
<gene>
    <name evidence="10" type="ORF">FHS23_001080</name>
</gene>
<dbReference type="GO" id="GO:0008324">
    <property type="term" value="F:monoatomic cation transmembrane transporter activity"/>
    <property type="evidence" value="ECO:0007669"/>
    <property type="project" value="InterPro"/>
</dbReference>
<feature type="transmembrane region" description="Helical" evidence="9">
    <location>
        <begin position="40"/>
        <end position="60"/>
    </location>
</feature>
<dbReference type="Proteomes" id="UP000550714">
    <property type="component" value="Unassembled WGS sequence"/>
</dbReference>
<dbReference type="InterPro" id="IPR003445">
    <property type="entry name" value="Cat_transpt"/>
</dbReference>
<dbReference type="PANTHER" id="PTHR32024">
    <property type="entry name" value="TRK SYSTEM POTASSIUM UPTAKE PROTEIN TRKG-RELATED"/>
    <property type="match status" value="1"/>
</dbReference>
<proteinExistence type="predicted"/>
<evidence type="ECO:0000313" key="10">
    <source>
        <dbReference type="EMBL" id="MBB3050085.1"/>
    </source>
</evidence>
<feature type="compositionally biased region" description="Polar residues" evidence="8">
    <location>
        <begin position="1"/>
        <end position="10"/>
    </location>
</feature>
<evidence type="ECO:0000256" key="6">
    <source>
        <dbReference type="ARBA" id="ARBA00023065"/>
    </source>
</evidence>
<sequence length="263" mass="27428">MSTPTARSTPSGPPTAVPNTPREVLGRLLTRLLPSWRQPARVVVAGFAVVVACGTALLALPSAAESGEPTGLVEALFTSVSALCVTGLIVVDTPEHWSTFGEVVILGLIQLGGIGIMTTASLLGLLVSRRFGLRMRLTAQAETKALELGDVRRVVRGVITVSLLLELIIATLLAVRFATGYGYEAGRAAYHGVFTRSRRSTTPGSPCTATASWGSRPTRGSACRSCSRCWRAGWDSPCGWSCGGIGGRAAAETRCAGGRCTPS</sequence>
<feature type="transmembrane region" description="Helical" evidence="9">
    <location>
        <begin position="154"/>
        <end position="175"/>
    </location>
</feature>
<dbReference type="GO" id="GO:0030001">
    <property type="term" value="P:metal ion transport"/>
    <property type="evidence" value="ECO:0007669"/>
    <property type="project" value="UniProtKB-ARBA"/>
</dbReference>
<feature type="transmembrane region" description="Helical" evidence="9">
    <location>
        <begin position="72"/>
        <end position="91"/>
    </location>
</feature>
<dbReference type="Pfam" id="PF02386">
    <property type="entry name" value="TrkH"/>
    <property type="match status" value="1"/>
</dbReference>
<keyword evidence="7 9" id="KW-0472">Membrane</keyword>
<organism evidence="10 11">
    <name type="scientific">Prauserella isguenensis</name>
    <dbReference type="NCBI Taxonomy" id="1470180"/>
    <lineage>
        <taxon>Bacteria</taxon>
        <taxon>Bacillati</taxon>
        <taxon>Actinomycetota</taxon>
        <taxon>Actinomycetes</taxon>
        <taxon>Pseudonocardiales</taxon>
        <taxon>Pseudonocardiaceae</taxon>
        <taxon>Prauserella</taxon>
    </lineage>
</organism>
<keyword evidence="2" id="KW-0813">Transport</keyword>
<evidence type="ECO:0000256" key="7">
    <source>
        <dbReference type="ARBA" id="ARBA00023136"/>
    </source>
</evidence>
<name>A0A839RY07_9PSEU</name>
<keyword evidence="11" id="KW-1185">Reference proteome</keyword>
<protein>
    <recommendedName>
        <fullName evidence="12">Cation transport protein</fullName>
    </recommendedName>
</protein>
<evidence type="ECO:0000313" key="11">
    <source>
        <dbReference type="Proteomes" id="UP000550714"/>
    </source>
</evidence>
<keyword evidence="4 9" id="KW-0812">Transmembrane</keyword>
<evidence type="ECO:0000256" key="4">
    <source>
        <dbReference type="ARBA" id="ARBA00022692"/>
    </source>
</evidence>
<dbReference type="PANTHER" id="PTHR32024:SF1">
    <property type="entry name" value="KTR SYSTEM POTASSIUM UPTAKE PROTEIN B"/>
    <property type="match status" value="1"/>
</dbReference>
<evidence type="ECO:0000256" key="5">
    <source>
        <dbReference type="ARBA" id="ARBA00022989"/>
    </source>
</evidence>
<dbReference type="GO" id="GO:0005886">
    <property type="term" value="C:plasma membrane"/>
    <property type="evidence" value="ECO:0007669"/>
    <property type="project" value="UniProtKB-SubCell"/>
</dbReference>
<evidence type="ECO:0000256" key="3">
    <source>
        <dbReference type="ARBA" id="ARBA00022475"/>
    </source>
</evidence>
<accession>A0A839RY07</accession>